<dbReference type="PANTHER" id="PTHR12176">
    <property type="entry name" value="SAM-DEPENDENT METHYLTRANSFERASE SUPERFAMILY PROTEIN"/>
    <property type="match status" value="1"/>
</dbReference>
<evidence type="ECO:0000313" key="6">
    <source>
        <dbReference type="EMBL" id="CAE2205636.1"/>
    </source>
</evidence>
<keyword evidence="2" id="KW-0489">Methyltransferase</keyword>
<keyword evidence="3" id="KW-0808">Transferase</keyword>
<evidence type="ECO:0000256" key="4">
    <source>
        <dbReference type="SAM" id="MobiDB-lite"/>
    </source>
</evidence>
<dbReference type="EMBL" id="HBKQ01003693">
    <property type="protein sequence ID" value="CAE2205648.1"/>
    <property type="molecule type" value="Transcribed_RNA"/>
</dbReference>
<dbReference type="Gene3D" id="3.40.50.150">
    <property type="entry name" value="Vaccinia Virus protein VP39"/>
    <property type="match status" value="1"/>
</dbReference>
<gene>
    <name evidence="6" type="ORF">OAUR00152_LOCUS2523</name>
    <name evidence="7" type="ORF">OAUR00152_LOCUS2528</name>
</gene>
<dbReference type="CDD" id="cd02440">
    <property type="entry name" value="AdoMet_MTases"/>
    <property type="match status" value="1"/>
</dbReference>
<dbReference type="PANTHER" id="PTHR12176:SF79">
    <property type="entry name" value="METHYLTRANSFERASE TYPE 11 DOMAIN-CONTAINING PROTEIN"/>
    <property type="match status" value="1"/>
</dbReference>
<dbReference type="GO" id="GO:0008757">
    <property type="term" value="F:S-adenosylmethionine-dependent methyltransferase activity"/>
    <property type="evidence" value="ECO:0007669"/>
    <property type="project" value="InterPro"/>
</dbReference>
<proteinExistence type="inferred from homology"/>
<evidence type="ECO:0000313" key="7">
    <source>
        <dbReference type="EMBL" id="CAE2205648.1"/>
    </source>
</evidence>
<dbReference type="Pfam" id="PF08241">
    <property type="entry name" value="Methyltransf_11"/>
    <property type="match status" value="1"/>
</dbReference>
<sequence>MPNPRYGDHNYWNERYVVAEDSPFDWLCDFDQLEPTLDQLLRKEGLTLVVGCGDAPFSPDLYFKGDFKRTIHVDYSDKVIDIQRRKYPEMDWREMDALNMPFRDNTFDAIIDKSLIDTTMCYPDGHATTIKLFAELHRVLKPGGRLITVSLHSEDEVVRYRFSPAVSHCRLLNRKKSSAPDDAKPQYHAMAVFDKLDGTSIDDKIRILDQHPIDIVGAAPDVEDEVERIKAELARRLRQGRQSSDLTPALERLSVSTESNNGGGQQQQQHPPQRQHSDNGRSYGNLTNVNPKEEETLESAENIAQLMTTVDTVLEDLMNLHDKAKALARERAKEERSKAAMDRSCSPPLVSGGGEDMLADGEGNSSVKVGSESDGEDESAQAEDAQASGKVLPAV</sequence>
<feature type="region of interest" description="Disordered" evidence="4">
    <location>
        <begin position="328"/>
        <end position="395"/>
    </location>
</feature>
<dbReference type="InterPro" id="IPR051419">
    <property type="entry name" value="Lys/N-term_MeTrsfase_sf"/>
</dbReference>
<evidence type="ECO:0000256" key="1">
    <source>
        <dbReference type="ARBA" id="ARBA00008361"/>
    </source>
</evidence>
<accession>A0A6U6CHS7</accession>
<dbReference type="EMBL" id="HBKQ01003682">
    <property type="protein sequence ID" value="CAE2205636.1"/>
    <property type="molecule type" value="Transcribed_RNA"/>
</dbReference>
<name>A0A6U6CHS7_9STRA</name>
<dbReference type="AlphaFoldDB" id="A0A6U6CHS7"/>
<feature type="region of interest" description="Disordered" evidence="4">
    <location>
        <begin position="256"/>
        <end position="288"/>
    </location>
</feature>
<dbReference type="GO" id="GO:0032259">
    <property type="term" value="P:methylation"/>
    <property type="evidence" value="ECO:0007669"/>
    <property type="project" value="UniProtKB-KW"/>
</dbReference>
<dbReference type="InterPro" id="IPR029063">
    <property type="entry name" value="SAM-dependent_MTases_sf"/>
</dbReference>
<dbReference type="SUPFAM" id="SSF53335">
    <property type="entry name" value="S-adenosyl-L-methionine-dependent methyltransferases"/>
    <property type="match status" value="1"/>
</dbReference>
<evidence type="ECO:0000256" key="3">
    <source>
        <dbReference type="ARBA" id="ARBA00022679"/>
    </source>
</evidence>
<evidence type="ECO:0000256" key="2">
    <source>
        <dbReference type="ARBA" id="ARBA00022603"/>
    </source>
</evidence>
<organism evidence="7">
    <name type="scientific">Odontella aurita</name>
    <dbReference type="NCBI Taxonomy" id="265563"/>
    <lineage>
        <taxon>Eukaryota</taxon>
        <taxon>Sar</taxon>
        <taxon>Stramenopiles</taxon>
        <taxon>Ochrophyta</taxon>
        <taxon>Bacillariophyta</taxon>
        <taxon>Mediophyceae</taxon>
        <taxon>Biddulphiophycidae</taxon>
        <taxon>Eupodiscales</taxon>
        <taxon>Odontellaceae</taxon>
        <taxon>Odontella</taxon>
    </lineage>
</organism>
<protein>
    <recommendedName>
        <fullName evidence="5">Methyltransferase type 11 domain-containing protein</fullName>
    </recommendedName>
</protein>
<evidence type="ECO:0000259" key="5">
    <source>
        <dbReference type="Pfam" id="PF08241"/>
    </source>
</evidence>
<feature type="domain" description="Methyltransferase type 11" evidence="5">
    <location>
        <begin position="48"/>
        <end position="147"/>
    </location>
</feature>
<comment type="similarity">
    <text evidence="1">Belongs to the methyltransferase superfamily.</text>
</comment>
<reference evidence="7" key="1">
    <citation type="submission" date="2021-01" db="EMBL/GenBank/DDBJ databases">
        <authorList>
            <person name="Corre E."/>
            <person name="Pelletier E."/>
            <person name="Niang G."/>
            <person name="Scheremetjew M."/>
            <person name="Finn R."/>
            <person name="Kale V."/>
            <person name="Holt S."/>
            <person name="Cochrane G."/>
            <person name="Meng A."/>
            <person name="Brown T."/>
            <person name="Cohen L."/>
        </authorList>
    </citation>
    <scope>NUCLEOTIDE SEQUENCE</scope>
    <source>
        <strain evidence="7">Isolate 1302-5</strain>
    </source>
</reference>
<feature type="compositionally biased region" description="Basic and acidic residues" evidence="4">
    <location>
        <begin position="328"/>
        <end position="341"/>
    </location>
</feature>
<dbReference type="InterPro" id="IPR013216">
    <property type="entry name" value="Methyltransf_11"/>
</dbReference>